<dbReference type="RefSeq" id="WP_314796666.1">
    <property type="nucleotide sequence ID" value="NZ_CP130319.1"/>
</dbReference>
<reference evidence="11" key="1">
    <citation type="submission" date="2022-02" db="EMBL/GenBank/DDBJ databases">
        <title>Paenibacillus sp. MBLB1832 Whole Genome Shotgun Sequencing.</title>
        <authorList>
            <person name="Hwang C.Y."/>
            <person name="Cho E.-S."/>
            <person name="Seo M.-J."/>
        </authorList>
    </citation>
    <scope>NUCLEOTIDE SEQUENCE</scope>
    <source>
        <strain evidence="11">MBLB1832</strain>
    </source>
</reference>
<sequence length="1145" mass="124578">MKEANNQKTSKLTRMLACLLCVIVVFSVYAAYPKVPKAYAADLIMDNSDSSGISQIGTWTGSTAAAGYYGSNSVHDGNTGKGTKSFTFTPNFTATGEYQVYMWWNTNANRADNVPVDIIHQGTTDTVIVNQKLNGGAWNLLGTYSFDAGTSNTITIRTTGTNGYVIADAIKLVASGSPTSTPTPTPTTSPSPTPTSTPPPANGEIIIDSTDTTGITKLGNWVIAAGAGSYNNNYLSDNNTNKGSLSISYTPNIPTSGSYAVYVRWPYFATTPASQSTKTPIVINYNGGSKDNLLNQRNKGSDWVYLGSFPFAAGTSGNVTIRNEETDGRVNVDAVKFVPVSSISTTPVNVTNPVALPATSDEFDILRNRRADFVTGWTSFNPTDTILSNKLYQINAKAQQLWDTMNKDSARNEIWMANSYDGNSWGLTATYQDLLTMAIAYLSPYTSHGFNLAGNTQLKDDIIAGMDWIYYRDPSLAVSYNENSQWRVNWWDYEIGAPLYLNDLMALLYQNLTTTQITNYTNAIERFSPNPTKFYYNAKLNPTGGNTATGANRIWKANVVAFRGIIVKDSDKIAASRDALSQVLQYVQSGDGFYTDGSFIQHGKFSYAAGYGNDIISSLSDLMTVLNGSTWQVTDTNKNNVFKWIYDSFEPVVYKGDALATTIARSTGVEKAQDHVMGHGVINAIAKVIPYSSASDALAYKRMIKQWLQEDTVYGLNIYKTYNVYVASLLRSIMNDTTIAPRGELVESYVFPSMDRVIHLRPGFGFSVGMTSTRIGNYESINNVNKQGWYTGFGATYLYNGDLKKYSDDYMATVNRYRIPGTTVDTQIRYDGQAQGQNSTTDWVGGSELDNTYSITGMELGPYNVAASGSIPAYVSNLTGKKSWFMFDNEIVNLGAGISSSIGQSVETTIENAKLTDAADNTLTVGGVVKSSALGWNETMSGTSYIHLTGNATGSDIGYYFPTTETVKGLRESRTSSWQAMDSKAGSTLYTRNFLNLWIDHGMDPSNQSYAYVTLPNKSASQTAVYAANPDVTILENSSSAQGVKETSLNITGINFWNDITKTVGGITSNKKASVMVKETATQIEVVVSDPTQKNTGSIQIDLNQSVASVSSKDTEITVSQLNTVKMIVNVSGSKGKSFKIVFNK</sequence>
<feature type="active site" evidence="4">
    <location>
        <position position="602"/>
    </location>
</feature>
<dbReference type="CDD" id="cd14488">
    <property type="entry name" value="CBM6-CBM35-CBM36_like_2"/>
    <property type="match status" value="1"/>
</dbReference>
<dbReference type="AlphaFoldDB" id="A0AA96LNA5"/>
<name>A0AA96LNA5_9BACL</name>
<dbReference type="InterPro" id="IPR011071">
    <property type="entry name" value="Lyase_8-like_C"/>
</dbReference>
<evidence type="ECO:0000256" key="4">
    <source>
        <dbReference type="PIRSR" id="PIRSR638970-1"/>
    </source>
</evidence>
<dbReference type="Pfam" id="PF08124">
    <property type="entry name" value="Lyase_8_N"/>
    <property type="match status" value="1"/>
</dbReference>
<evidence type="ECO:0000256" key="1">
    <source>
        <dbReference type="ARBA" id="ARBA00006699"/>
    </source>
</evidence>
<dbReference type="InterPro" id="IPR014718">
    <property type="entry name" value="GH-type_carb-bd"/>
</dbReference>
<feature type="domain" description="Polysaccharide lyase 8 N-terminal alpha-helical" evidence="9">
    <location>
        <begin position="374"/>
        <end position="705"/>
    </location>
</feature>
<dbReference type="SUPFAM" id="SSF74650">
    <property type="entry name" value="Galactose mutarotase-like"/>
    <property type="match status" value="1"/>
</dbReference>
<dbReference type="Proteomes" id="UP001304650">
    <property type="component" value="Chromosome"/>
</dbReference>
<dbReference type="PANTHER" id="PTHR38481">
    <property type="entry name" value="HYALURONATE LYASE"/>
    <property type="match status" value="1"/>
</dbReference>
<feature type="domain" description="Polysaccharide lyase family 8 C-terminal" evidence="8">
    <location>
        <begin position="1033"/>
        <end position="1097"/>
    </location>
</feature>
<evidence type="ECO:0000256" key="6">
    <source>
        <dbReference type="SAM" id="SignalP"/>
    </source>
</evidence>
<dbReference type="InterPro" id="IPR004103">
    <property type="entry name" value="Lyase_8_C"/>
</dbReference>
<dbReference type="Pfam" id="PF25275">
    <property type="entry name" value="Golvesin_C"/>
    <property type="match status" value="2"/>
</dbReference>
<dbReference type="GO" id="GO:0030246">
    <property type="term" value="F:carbohydrate binding"/>
    <property type="evidence" value="ECO:0007669"/>
    <property type="project" value="InterPro"/>
</dbReference>
<keyword evidence="12" id="KW-1185">Reference proteome</keyword>
<feature type="domain" description="Golvesin/Xly CBD-like" evidence="10">
    <location>
        <begin position="44"/>
        <end position="173"/>
    </location>
</feature>
<keyword evidence="2 6" id="KW-0732">Signal</keyword>
<evidence type="ECO:0000259" key="8">
    <source>
        <dbReference type="Pfam" id="PF02884"/>
    </source>
</evidence>
<dbReference type="SUPFAM" id="SSF48230">
    <property type="entry name" value="Chondroitin AC/alginate lyase"/>
    <property type="match status" value="1"/>
</dbReference>
<dbReference type="Pfam" id="PF02278">
    <property type="entry name" value="Lyase_8"/>
    <property type="match status" value="1"/>
</dbReference>
<dbReference type="InterPro" id="IPR038970">
    <property type="entry name" value="Lyase_8"/>
</dbReference>
<evidence type="ECO:0000259" key="9">
    <source>
        <dbReference type="Pfam" id="PF08124"/>
    </source>
</evidence>
<accession>A0AA96LNA5</accession>
<dbReference type="Pfam" id="PF02884">
    <property type="entry name" value="Lyase_8_C"/>
    <property type="match status" value="1"/>
</dbReference>
<dbReference type="InterPro" id="IPR011013">
    <property type="entry name" value="Gal_mutarotase_sf_dom"/>
</dbReference>
<evidence type="ECO:0000313" key="11">
    <source>
        <dbReference type="EMBL" id="WNR42868.1"/>
    </source>
</evidence>
<dbReference type="CDD" id="cd01083">
    <property type="entry name" value="GAG_Lyase"/>
    <property type="match status" value="1"/>
</dbReference>
<organism evidence="11 12">
    <name type="scientific">Paenibacillus roseopurpureus</name>
    <dbReference type="NCBI Taxonomy" id="2918901"/>
    <lineage>
        <taxon>Bacteria</taxon>
        <taxon>Bacillati</taxon>
        <taxon>Bacillota</taxon>
        <taxon>Bacilli</taxon>
        <taxon>Bacillales</taxon>
        <taxon>Paenibacillaceae</taxon>
        <taxon>Paenibacillus</taxon>
    </lineage>
</organism>
<dbReference type="GO" id="GO:0005975">
    <property type="term" value="P:carbohydrate metabolic process"/>
    <property type="evidence" value="ECO:0007669"/>
    <property type="project" value="InterPro"/>
</dbReference>
<proteinExistence type="inferred from homology"/>
<dbReference type="PANTHER" id="PTHR38481:SF1">
    <property type="entry name" value="HYALURONATE LYASE"/>
    <property type="match status" value="1"/>
</dbReference>
<dbReference type="Gene3D" id="2.70.98.10">
    <property type="match status" value="1"/>
</dbReference>
<evidence type="ECO:0000313" key="12">
    <source>
        <dbReference type="Proteomes" id="UP001304650"/>
    </source>
</evidence>
<comment type="similarity">
    <text evidence="1">Belongs to the polysaccharide lyase 8 family.</text>
</comment>
<dbReference type="InterPro" id="IPR008929">
    <property type="entry name" value="Chondroitin_lyas"/>
</dbReference>
<dbReference type="InterPro" id="IPR003159">
    <property type="entry name" value="Lyase_8_central_dom"/>
</dbReference>
<evidence type="ECO:0000259" key="7">
    <source>
        <dbReference type="Pfam" id="PF02278"/>
    </source>
</evidence>
<feature type="chain" id="PRO_5041731489" evidence="6">
    <location>
        <begin position="31"/>
        <end position="1145"/>
    </location>
</feature>
<feature type="region of interest" description="Disordered" evidence="5">
    <location>
        <begin position="175"/>
        <end position="201"/>
    </location>
</feature>
<feature type="active site" evidence="4">
    <location>
        <position position="665"/>
    </location>
</feature>
<dbReference type="InterPro" id="IPR012970">
    <property type="entry name" value="Lyase_8_alpha_N"/>
</dbReference>
<dbReference type="EMBL" id="CP130319">
    <property type="protein sequence ID" value="WNR42868.1"/>
    <property type="molecule type" value="Genomic_DNA"/>
</dbReference>
<feature type="domain" description="Polysaccharide lyase family 8 central" evidence="7">
    <location>
        <begin position="750"/>
        <end position="1018"/>
    </location>
</feature>
<feature type="active site" evidence="4">
    <location>
        <position position="611"/>
    </location>
</feature>
<dbReference type="GO" id="GO:0016837">
    <property type="term" value="F:carbon-oxygen lyase activity, acting on polysaccharides"/>
    <property type="evidence" value="ECO:0007669"/>
    <property type="project" value="UniProtKB-ARBA"/>
</dbReference>
<protein>
    <submittedName>
        <fullName evidence="11">Polysaccharide lyase family 8 super-sandwich domain-containing protein</fullName>
    </submittedName>
</protein>
<feature type="compositionally biased region" description="Pro residues" evidence="5">
    <location>
        <begin position="181"/>
        <end position="201"/>
    </location>
</feature>
<dbReference type="Gene3D" id="2.60.220.10">
    <property type="entry name" value="Polysaccharide lyase family 8-like, C-terminal"/>
    <property type="match status" value="1"/>
</dbReference>
<evidence type="ECO:0000256" key="2">
    <source>
        <dbReference type="ARBA" id="ARBA00022729"/>
    </source>
</evidence>
<evidence type="ECO:0000256" key="5">
    <source>
        <dbReference type="SAM" id="MobiDB-lite"/>
    </source>
</evidence>
<evidence type="ECO:0000259" key="10">
    <source>
        <dbReference type="Pfam" id="PF25275"/>
    </source>
</evidence>
<evidence type="ECO:0000256" key="3">
    <source>
        <dbReference type="ARBA" id="ARBA00023239"/>
    </source>
</evidence>
<dbReference type="Gene3D" id="1.50.10.100">
    <property type="entry name" value="Chondroitin AC/alginate lyase"/>
    <property type="match status" value="1"/>
</dbReference>
<dbReference type="InterPro" id="IPR033803">
    <property type="entry name" value="CBD-like_Golvesin-Xly"/>
</dbReference>
<dbReference type="KEGG" id="proo:MJB10_17305"/>
<feature type="domain" description="Golvesin/Xly CBD-like" evidence="10">
    <location>
        <begin position="205"/>
        <end position="338"/>
    </location>
</feature>
<keyword evidence="3 11" id="KW-0456">Lyase</keyword>
<dbReference type="GO" id="GO:0005576">
    <property type="term" value="C:extracellular region"/>
    <property type="evidence" value="ECO:0007669"/>
    <property type="project" value="InterPro"/>
</dbReference>
<gene>
    <name evidence="11" type="ORF">MJB10_17305</name>
</gene>
<dbReference type="SUPFAM" id="SSF49863">
    <property type="entry name" value="Hyaluronate lyase-like, C-terminal domain"/>
    <property type="match status" value="1"/>
</dbReference>
<feature type="signal peptide" evidence="6">
    <location>
        <begin position="1"/>
        <end position="30"/>
    </location>
</feature>